<evidence type="ECO:0000256" key="3">
    <source>
        <dbReference type="ARBA" id="ARBA00022833"/>
    </source>
</evidence>
<keyword evidence="8" id="KW-1185">Reference proteome</keyword>
<evidence type="ECO:0000256" key="1">
    <source>
        <dbReference type="ARBA" id="ARBA00022723"/>
    </source>
</evidence>
<accession>A0A0C9WSN4</accession>
<keyword evidence="2 4" id="KW-0863">Zinc-finger</keyword>
<name>A0A0C9WSN4_9AGAR</name>
<dbReference type="PROSITE" id="PS50865">
    <property type="entry name" value="ZF_MYND_2"/>
    <property type="match status" value="1"/>
</dbReference>
<dbReference type="InterPro" id="IPR011990">
    <property type="entry name" value="TPR-like_helical_dom_sf"/>
</dbReference>
<dbReference type="Gene3D" id="1.25.40.10">
    <property type="entry name" value="Tetratricopeptide repeat domain"/>
    <property type="match status" value="1"/>
</dbReference>
<dbReference type="PANTHER" id="PTHR12197">
    <property type="entry name" value="HISTONE-LYSINE N-METHYLTRANSFERASE SMYD"/>
    <property type="match status" value="1"/>
</dbReference>
<dbReference type="Gene3D" id="6.10.140.2220">
    <property type="match status" value="1"/>
</dbReference>
<dbReference type="EMBL" id="KN838600">
    <property type="protein sequence ID" value="KIK01870.1"/>
    <property type="molecule type" value="Genomic_DNA"/>
</dbReference>
<dbReference type="SUPFAM" id="SSF82199">
    <property type="entry name" value="SET domain"/>
    <property type="match status" value="2"/>
</dbReference>
<evidence type="ECO:0008006" key="9">
    <source>
        <dbReference type="Google" id="ProtNLM"/>
    </source>
</evidence>
<sequence length="445" mass="49321">MLTGNDTLRLVPHPKARDQAISIKKLEAGSLILSTPSFASILLATQKGHRCDTCFRLPADGTSLRRCTGCGSYWYCDLDCQTEQWHAHHKRICKNYTKFTASLAFQSLRVHERNDSLLLSHLLAHLSLLSTPYAPEDSSPLSIFLSLLPSPVPDMSVPPVCPISPTPPLDLLRTLYTRFGNNNFAIHSHLTTIGHGVFPLASRLFNHSCVPNAAARYSLSPSHGLWMEVIAIRDILSGEETCIPYLDPAMTQSRHQILELTYGFRCDCSACLYIRSLGTLPELPTEPTELDDLGRQLREFVGIKDTLLLAPTLPSKSLESTPSSLHAVFHEAYMSSLSGTFSRCSHDGDYDIALDSGITLLALYILIYPPGYPQIGMHLLELAKTQWNAGIVLPNPSTEERSKVKEQTRVYLSLARSILQIYGPEGDDVGPLQEIKILESLLIEE</sequence>
<evidence type="ECO:0000313" key="7">
    <source>
        <dbReference type="EMBL" id="KIK01870.1"/>
    </source>
</evidence>
<keyword evidence="3" id="KW-0862">Zinc</keyword>
<evidence type="ECO:0000259" key="6">
    <source>
        <dbReference type="PROSITE" id="PS50865"/>
    </source>
</evidence>
<proteinExistence type="predicted"/>
<dbReference type="PROSITE" id="PS50280">
    <property type="entry name" value="SET"/>
    <property type="match status" value="1"/>
</dbReference>
<dbReference type="GO" id="GO:0005634">
    <property type="term" value="C:nucleus"/>
    <property type="evidence" value="ECO:0007669"/>
    <property type="project" value="TreeGrafter"/>
</dbReference>
<dbReference type="HOGENOM" id="CLU_611183_0_0_1"/>
<dbReference type="Pfam" id="PF00856">
    <property type="entry name" value="SET"/>
    <property type="match status" value="1"/>
</dbReference>
<keyword evidence="1" id="KW-0479">Metal-binding</keyword>
<evidence type="ECO:0000259" key="5">
    <source>
        <dbReference type="PROSITE" id="PS50280"/>
    </source>
</evidence>
<reference evidence="8" key="2">
    <citation type="submission" date="2015-01" db="EMBL/GenBank/DDBJ databases">
        <title>Evolutionary Origins and Diversification of the Mycorrhizal Mutualists.</title>
        <authorList>
            <consortium name="DOE Joint Genome Institute"/>
            <consortium name="Mycorrhizal Genomics Consortium"/>
            <person name="Kohler A."/>
            <person name="Kuo A."/>
            <person name="Nagy L.G."/>
            <person name="Floudas D."/>
            <person name="Copeland A."/>
            <person name="Barry K.W."/>
            <person name="Cichocki N."/>
            <person name="Veneault-Fourrey C."/>
            <person name="LaButti K."/>
            <person name="Lindquist E.A."/>
            <person name="Lipzen A."/>
            <person name="Lundell T."/>
            <person name="Morin E."/>
            <person name="Murat C."/>
            <person name="Riley R."/>
            <person name="Ohm R."/>
            <person name="Sun H."/>
            <person name="Tunlid A."/>
            <person name="Henrissat B."/>
            <person name="Grigoriev I.V."/>
            <person name="Hibbett D.S."/>
            <person name="Martin F."/>
        </authorList>
    </citation>
    <scope>NUCLEOTIDE SEQUENCE [LARGE SCALE GENOMIC DNA]</scope>
    <source>
        <strain evidence="8">LaAM-08-1</strain>
    </source>
</reference>
<gene>
    <name evidence="7" type="ORF">K443DRAFT_678014</name>
</gene>
<feature type="domain" description="SET" evidence="5">
    <location>
        <begin position="139"/>
        <end position="246"/>
    </location>
</feature>
<dbReference type="InterPro" id="IPR002893">
    <property type="entry name" value="Znf_MYND"/>
</dbReference>
<dbReference type="Proteomes" id="UP000054477">
    <property type="component" value="Unassembled WGS sequence"/>
</dbReference>
<dbReference type="AlphaFoldDB" id="A0A0C9WSN4"/>
<dbReference type="STRING" id="1095629.A0A0C9WSN4"/>
<dbReference type="Pfam" id="PF01753">
    <property type="entry name" value="zf-MYND"/>
    <property type="match status" value="1"/>
</dbReference>
<feature type="domain" description="MYND-type" evidence="6">
    <location>
        <begin position="51"/>
        <end position="93"/>
    </location>
</feature>
<dbReference type="InterPro" id="IPR046341">
    <property type="entry name" value="SET_dom_sf"/>
</dbReference>
<dbReference type="InterPro" id="IPR001214">
    <property type="entry name" value="SET_dom"/>
</dbReference>
<evidence type="ECO:0000313" key="8">
    <source>
        <dbReference type="Proteomes" id="UP000054477"/>
    </source>
</evidence>
<reference evidence="7 8" key="1">
    <citation type="submission" date="2014-04" db="EMBL/GenBank/DDBJ databases">
        <authorList>
            <consortium name="DOE Joint Genome Institute"/>
            <person name="Kuo A."/>
            <person name="Kohler A."/>
            <person name="Nagy L.G."/>
            <person name="Floudas D."/>
            <person name="Copeland A."/>
            <person name="Barry K.W."/>
            <person name="Cichocki N."/>
            <person name="Veneault-Fourrey C."/>
            <person name="LaButti K."/>
            <person name="Lindquist E.A."/>
            <person name="Lipzen A."/>
            <person name="Lundell T."/>
            <person name="Morin E."/>
            <person name="Murat C."/>
            <person name="Sun H."/>
            <person name="Tunlid A."/>
            <person name="Henrissat B."/>
            <person name="Grigoriev I.V."/>
            <person name="Hibbett D.S."/>
            <person name="Martin F."/>
            <person name="Nordberg H.P."/>
            <person name="Cantor M.N."/>
            <person name="Hua S.X."/>
        </authorList>
    </citation>
    <scope>NUCLEOTIDE SEQUENCE [LARGE SCALE GENOMIC DNA]</scope>
    <source>
        <strain evidence="7 8">LaAM-08-1</strain>
    </source>
</reference>
<dbReference type="PANTHER" id="PTHR12197:SF251">
    <property type="entry name" value="EG:BACR7C10.4 PROTEIN"/>
    <property type="match status" value="1"/>
</dbReference>
<evidence type="ECO:0000256" key="2">
    <source>
        <dbReference type="ARBA" id="ARBA00022771"/>
    </source>
</evidence>
<evidence type="ECO:0000256" key="4">
    <source>
        <dbReference type="PROSITE-ProRule" id="PRU00134"/>
    </source>
</evidence>
<organism evidence="7 8">
    <name type="scientific">Laccaria amethystina LaAM-08-1</name>
    <dbReference type="NCBI Taxonomy" id="1095629"/>
    <lineage>
        <taxon>Eukaryota</taxon>
        <taxon>Fungi</taxon>
        <taxon>Dikarya</taxon>
        <taxon>Basidiomycota</taxon>
        <taxon>Agaricomycotina</taxon>
        <taxon>Agaricomycetes</taxon>
        <taxon>Agaricomycetidae</taxon>
        <taxon>Agaricales</taxon>
        <taxon>Agaricineae</taxon>
        <taxon>Hydnangiaceae</taxon>
        <taxon>Laccaria</taxon>
    </lineage>
</organism>
<dbReference type="InterPro" id="IPR050869">
    <property type="entry name" value="H3K4_H4K5_MeTrfase"/>
</dbReference>
<dbReference type="GO" id="GO:0008270">
    <property type="term" value="F:zinc ion binding"/>
    <property type="evidence" value="ECO:0007669"/>
    <property type="project" value="UniProtKB-KW"/>
</dbReference>
<dbReference type="OrthoDB" id="5945798at2759"/>
<dbReference type="CDD" id="cd20071">
    <property type="entry name" value="SET_SMYD"/>
    <property type="match status" value="1"/>
</dbReference>
<protein>
    <recommendedName>
        <fullName evidence="9">SET domain-containing protein</fullName>
    </recommendedName>
</protein>
<dbReference type="Gene3D" id="2.170.270.10">
    <property type="entry name" value="SET domain"/>
    <property type="match status" value="1"/>
</dbReference>